<name>A0AAW1QHV0_9CHLO</name>
<dbReference type="AlphaFoldDB" id="A0AAW1QHV0"/>
<comment type="caution">
    <text evidence="2">The sequence shown here is derived from an EMBL/GenBank/DDBJ whole genome shotgun (WGS) entry which is preliminary data.</text>
</comment>
<gene>
    <name evidence="2" type="ORF">WJX81_003899</name>
</gene>
<feature type="chain" id="PRO_5043351525" description="Plastid lipid-associated protein/fibrillin conserved domain-containing protein" evidence="1">
    <location>
        <begin position="23"/>
        <end position="297"/>
    </location>
</feature>
<keyword evidence="1" id="KW-0732">Signal</keyword>
<organism evidence="2 3">
    <name type="scientific">Elliptochloris bilobata</name>
    <dbReference type="NCBI Taxonomy" id="381761"/>
    <lineage>
        <taxon>Eukaryota</taxon>
        <taxon>Viridiplantae</taxon>
        <taxon>Chlorophyta</taxon>
        <taxon>core chlorophytes</taxon>
        <taxon>Trebouxiophyceae</taxon>
        <taxon>Trebouxiophyceae incertae sedis</taxon>
        <taxon>Elliptochloris clade</taxon>
        <taxon>Elliptochloris</taxon>
    </lineage>
</organism>
<evidence type="ECO:0008006" key="4">
    <source>
        <dbReference type="Google" id="ProtNLM"/>
    </source>
</evidence>
<dbReference type="EMBL" id="JALJOU010000109">
    <property type="protein sequence ID" value="KAK9820991.1"/>
    <property type="molecule type" value="Genomic_DNA"/>
</dbReference>
<keyword evidence="3" id="KW-1185">Reference proteome</keyword>
<evidence type="ECO:0000313" key="2">
    <source>
        <dbReference type="EMBL" id="KAK9820991.1"/>
    </source>
</evidence>
<evidence type="ECO:0000256" key="1">
    <source>
        <dbReference type="SAM" id="SignalP"/>
    </source>
</evidence>
<reference evidence="2 3" key="1">
    <citation type="journal article" date="2024" name="Nat. Commun.">
        <title>Phylogenomics reveals the evolutionary origins of lichenization in chlorophyte algae.</title>
        <authorList>
            <person name="Puginier C."/>
            <person name="Libourel C."/>
            <person name="Otte J."/>
            <person name="Skaloud P."/>
            <person name="Haon M."/>
            <person name="Grisel S."/>
            <person name="Petersen M."/>
            <person name="Berrin J.G."/>
            <person name="Delaux P.M."/>
            <person name="Dal Grande F."/>
            <person name="Keller J."/>
        </authorList>
    </citation>
    <scope>NUCLEOTIDE SEQUENCE [LARGE SCALE GENOMIC DNA]</scope>
    <source>
        <strain evidence="2 3">SAG 245.80</strain>
    </source>
</reference>
<protein>
    <recommendedName>
        <fullName evidence="4">Plastid lipid-associated protein/fibrillin conserved domain-containing protein</fullName>
    </recommendedName>
</protein>
<dbReference type="Proteomes" id="UP001445335">
    <property type="component" value="Unassembled WGS sequence"/>
</dbReference>
<evidence type="ECO:0000313" key="3">
    <source>
        <dbReference type="Proteomes" id="UP001445335"/>
    </source>
</evidence>
<feature type="signal peptide" evidence="1">
    <location>
        <begin position="1"/>
        <end position="22"/>
    </location>
</feature>
<accession>A0AAW1QHV0</accession>
<sequence length="297" mass="31627">MVARVVLAFAAGAASSAAVAHALRRRESSASDVSTSFGGANPSAAVEIRGNNTKALLIEANGATKASTREAPQSTWLKPLSAAMLTCCALAAGTLSHELQSGRHDWLRIYMSVASLLVAGLAALQLMRAGWQPAAAPFKAAESTPVPLVALPDFSGVWIKDKEASDALDGAMELVKLNRLIRPAVALVKGMEIVHADGQFAFSVLSAIPWFKVTERYPLDGETREFRRRDLRRGRHVGRVQPGADGTVRVELRWPEPFGGGGADVFRLADADTLSVASHLTVHGSSSGYTTLYRRKA</sequence>
<proteinExistence type="predicted"/>